<dbReference type="PANTHER" id="PTHR30204:SF93">
    <property type="entry name" value="HTH MERR-TYPE DOMAIN-CONTAINING PROTEIN"/>
    <property type="match status" value="1"/>
</dbReference>
<proteinExistence type="predicted"/>
<keyword evidence="1" id="KW-0238">DNA-binding</keyword>
<evidence type="ECO:0000313" key="4">
    <source>
        <dbReference type="Proteomes" id="UP000490386"/>
    </source>
</evidence>
<dbReference type="PRINTS" id="PR00040">
    <property type="entry name" value="HTHMERR"/>
</dbReference>
<dbReference type="InterPro" id="IPR009061">
    <property type="entry name" value="DNA-bd_dom_put_sf"/>
</dbReference>
<evidence type="ECO:0000259" key="2">
    <source>
        <dbReference type="PROSITE" id="PS50937"/>
    </source>
</evidence>
<name>A0A7J5AXS1_9MICO</name>
<dbReference type="InterPro" id="IPR000551">
    <property type="entry name" value="MerR-type_HTH_dom"/>
</dbReference>
<comment type="caution">
    <text evidence="3">The sequence shown here is derived from an EMBL/GenBank/DDBJ whole genome shotgun (WGS) entry which is preliminary data.</text>
</comment>
<dbReference type="Gene3D" id="1.10.1660.10">
    <property type="match status" value="1"/>
</dbReference>
<dbReference type="OrthoDB" id="9809391at2"/>
<dbReference type="GO" id="GO:0003677">
    <property type="term" value="F:DNA binding"/>
    <property type="evidence" value="ECO:0007669"/>
    <property type="project" value="UniProtKB-KW"/>
</dbReference>
<protein>
    <submittedName>
        <fullName evidence="3">MerR family transcriptional regulator</fullName>
    </submittedName>
</protein>
<sequence length="123" mass="14171">MTEETMQIGKLADRTGMSIRSLRHYDEIGLLVPSARTDGGFRLYTAEDEERLLLIRRMKPLGYSLEQMRELLDVVDELEAHPENTENRTRLDEIRAEALERQAKLRKQVAAADEFVARLATLN</sequence>
<dbReference type="SUPFAM" id="SSF46955">
    <property type="entry name" value="Putative DNA-binding domain"/>
    <property type="match status" value="1"/>
</dbReference>
<feature type="domain" description="HTH merR-type" evidence="2">
    <location>
        <begin position="5"/>
        <end position="74"/>
    </location>
</feature>
<dbReference type="AlphaFoldDB" id="A0A7J5AXS1"/>
<evidence type="ECO:0000256" key="1">
    <source>
        <dbReference type="ARBA" id="ARBA00023125"/>
    </source>
</evidence>
<dbReference type="Pfam" id="PF13411">
    <property type="entry name" value="MerR_1"/>
    <property type="match status" value="1"/>
</dbReference>
<keyword evidence="4" id="KW-1185">Reference proteome</keyword>
<organism evidence="3 4">
    <name type="scientific">Pseudoclavibacter terrae</name>
    <dbReference type="NCBI Taxonomy" id="1530195"/>
    <lineage>
        <taxon>Bacteria</taxon>
        <taxon>Bacillati</taxon>
        <taxon>Actinomycetota</taxon>
        <taxon>Actinomycetes</taxon>
        <taxon>Micrococcales</taxon>
        <taxon>Microbacteriaceae</taxon>
        <taxon>Pseudoclavibacter</taxon>
    </lineage>
</organism>
<dbReference type="PROSITE" id="PS50937">
    <property type="entry name" value="HTH_MERR_2"/>
    <property type="match status" value="1"/>
</dbReference>
<reference evidence="3 4" key="1">
    <citation type="submission" date="2019-09" db="EMBL/GenBank/DDBJ databases">
        <title>Phylogeny of genus Pseudoclavibacter and closely related genus.</title>
        <authorList>
            <person name="Li Y."/>
        </authorList>
    </citation>
    <scope>NUCLEOTIDE SEQUENCE [LARGE SCALE GENOMIC DNA]</scope>
    <source>
        <strain evidence="3 4">THG-MD12</strain>
    </source>
</reference>
<dbReference type="GO" id="GO:0003700">
    <property type="term" value="F:DNA-binding transcription factor activity"/>
    <property type="evidence" value="ECO:0007669"/>
    <property type="project" value="InterPro"/>
</dbReference>
<dbReference type="InterPro" id="IPR047057">
    <property type="entry name" value="MerR_fam"/>
</dbReference>
<dbReference type="Proteomes" id="UP000490386">
    <property type="component" value="Unassembled WGS sequence"/>
</dbReference>
<dbReference type="RefSeq" id="WP_151424905.1">
    <property type="nucleotide sequence ID" value="NZ_WBJX01000007.1"/>
</dbReference>
<dbReference type="SMART" id="SM00422">
    <property type="entry name" value="HTH_MERR"/>
    <property type="match status" value="1"/>
</dbReference>
<dbReference type="EMBL" id="WBJX01000007">
    <property type="protein sequence ID" value="KAB1636196.1"/>
    <property type="molecule type" value="Genomic_DNA"/>
</dbReference>
<dbReference type="PANTHER" id="PTHR30204">
    <property type="entry name" value="REDOX-CYCLING DRUG-SENSING TRANSCRIPTIONAL ACTIVATOR SOXR"/>
    <property type="match status" value="1"/>
</dbReference>
<gene>
    <name evidence="3" type="ORF">F8O03_16870</name>
</gene>
<evidence type="ECO:0000313" key="3">
    <source>
        <dbReference type="EMBL" id="KAB1636196.1"/>
    </source>
</evidence>
<accession>A0A7J5AXS1</accession>